<protein>
    <submittedName>
        <fullName evidence="2">Uncharacterized protein</fullName>
    </submittedName>
</protein>
<name>A0A6C0AZQ2_9ZZZZ</name>
<reference evidence="2" key="1">
    <citation type="journal article" date="2020" name="Nature">
        <title>Giant virus diversity and host interactions through global metagenomics.</title>
        <authorList>
            <person name="Schulz F."/>
            <person name="Roux S."/>
            <person name="Paez-Espino D."/>
            <person name="Jungbluth S."/>
            <person name="Walsh D.A."/>
            <person name="Denef V.J."/>
            <person name="McMahon K.D."/>
            <person name="Konstantinidis K.T."/>
            <person name="Eloe-Fadrosh E.A."/>
            <person name="Kyrpides N.C."/>
            <person name="Woyke T."/>
        </authorList>
    </citation>
    <scope>NUCLEOTIDE SEQUENCE</scope>
    <source>
        <strain evidence="2">GVMAG-S-ERX556022-25</strain>
    </source>
</reference>
<keyword evidence="1" id="KW-0175">Coiled coil</keyword>
<evidence type="ECO:0000256" key="1">
    <source>
        <dbReference type="SAM" id="Coils"/>
    </source>
</evidence>
<accession>A0A6C0AZQ2</accession>
<sequence>MSYNIEKKLDSIINLFKIFKNNLKELEQEIKILERILKKKL</sequence>
<proteinExistence type="predicted"/>
<dbReference type="EMBL" id="MN738812">
    <property type="protein sequence ID" value="QHS84770.1"/>
    <property type="molecule type" value="Genomic_DNA"/>
</dbReference>
<dbReference type="AlphaFoldDB" id="A0A6C0AZQ2"/>
<feature type="coiled-coil region" evidence="1">
    <location>
        <begin position="9"/>
        <end position="36"/>
    </location>
</feature>
<organism evidence="2">
    <name type="scientific">viral metagenome</name>
    <dbReference type="NCBI Taxonomy" id="1070528"/>
    <lineage>
        <taxon>unclassified sequences</taxon>
        <taxon>metagenomes</taxon>
        <taxon>organismal metagenomes</taxon>
    </lineage>
</organism>
<evidence type="ECO:0000313" key="2">
    <source>
        <dbReference type="EMBL" id="QHS84770.1"/>
    </source>
</evidence>